<dbReference type="RefSeq" id="WP_126470215.1">
    <property type="nucleotide sequence ID" value="NZ_LR134481.1"/>
</dbReference>
<organism evidence="1 2">
    <name type="scientific">Haemophilus parainfluenzae</name>
    <dbReference type="NCBI Taxonomy" id="729"/>
    <lineage>
        <taxon>Bacteria</taxon>
        <taxon>Pseudomonadati</taxon>
        <taxon>Pseudomonadota</taxon>
        <taxon>Gammaproteobacteria</taxon>
        <taxon>Pasteurellales</taxon>
        <taxon>Pasteurellaceae</taxon>
        <taxon>Haemophilus</taxon>
    </lineage>
</organism>
<name>A0A3S4VI98_HAEPA</name>
<proteinExistence type="predicted"/>
<dbReference type="EMBL" id="LR134481">
    <property type="protein sequence ID" value="VEI29960.1"/>
    <property type="molecule type" value="Genomic_DNA"/>
</dbReference>
<evidence type="ECO:0000313" key="2">
    <source>
        <dbReference type="Proteomes" id="UP000268879"/>
    </source>
</evidence>
<sequence>MLDRFASVKVTGAGGRLALHSNENLTIKAADIESQGSLSATAGNMLNVTTLTVSNKEYYNGDADNYYRLKKEQLQMVQFGLKIMLVTQ</sequence>
<protein>
    <submittedName>
        <fullName evidence="1">Filamentous hemagglutinin outer membrane protein</fullName>
    </submittedName>
</protein>
<gene>
    <name evidence="1" type="ORF">NCTC10665_00695</name>
</gene>
<accession>A0A3S4VI98</accession>
<reference evidence="1 2" key="1">
    <citation type="submission" date="2018-12" db="EMBL/GenBank/DDBJ databases">
        <authorList>
            <consortium name="Pathogen Informatics"/>
        </authorList>
    </citation>
    <scope>NUCLEOTIDE SEQUENCE [LARGE SCALE GENOMIC DNA]</scope>
    <source>
        <strain evidence="1 2">NCTC10665</strain>
    </source>
</reference>
<evidence type="ECO:0000313" key="1">
    <source>
        <dbReference type="EMBL" id="VEI29960.1"/>
    </source>
</evidence>
<dbReference type="AlphaFoldDB" id="A0A3S4VI98"/>
<dbReference type="Proteomes" id="UP000268879">
    <property type="component" value="Chromosome"/>
</dbReference>